<dbReference type="SUPFAM" id="SSF47240">
    <property type="entry name" value="Ferritin-like"/>
    <property type="match status" value="1"/>
</dbReference>
<dbReference type="AlphaFoldDB" id="A0A1C4WUK7"/>
<dbReference type="Gene3D" id="1.20.1260.10">
    <property type="match status" value="1"/>
</dbReference>
<dbReference type="InterPro" id="IPR012347">
    <property type="entry name" value="Ferritin-like"/>
</dbReference>
<dbReference type="InterPro" id="IPR009078">
    <property type="entry name" value="Ferritin-like_SF"/>
</dbReference>
<reference evidence="2" key="1">
    <citation type="submission" date="2016-06" db="EMBL/GenBank/DDBJ databases">
        <authorList>
            <person name="Varghese N."/>
            <person name="Submissions Spin"/>
        </authorList>
    </citation>
    <scope>NUCLEOTIDE SEQUENCE [LARGE SCALE GENOMIC DNA]</scope>
    <source>
        <strain evidence="2">DSM 43909</strain>
    </source>
</reference>
<dbReference type="OrthoDB" id="3078774at2"/>
<evidence type="ECO:0000313" key="1">
    <source>
        <dbReference type="EMBL" id="SCE99834.1"/>
    </source>
</evidence>
<accession>A0A1C4WUK7</accession>
<dbReference type="CDD" id="cd00657">
    <property type="entry name" value="Ferritin_like"/>
    <property type="match status" value="1"/>
</dbReference>
<evidence type="ECO:0008006" key="3">
    <source>
        <dbReference type="Google" id="ProtNLM"/>
    </source>
</evidence>
<dbReference type="RefSeq" id="WP_089006605.1">
    <property type="nucleotide sequence ID" value="NZ_LT607411.1"/>
</dbReference>
<evidence type="ECO:0000313" key="2">
    <source>
        <dbReference type="Proteomes" id="UP000198242"/>
    </source>
</evidence>
<organism evidence="1 2">
    <name type="scientific">Micromonospora viridifaciens</name>
    <dbReference type="NCBI Taxonomy" id="1881"/>
    <lineage>
        <taxon>Bacteria</taxon>
        <taxon>Bacillati</taxon>
        <taxon>Actinomycetota</taxon>
        <taxon>Actinomycetes</taxon>
        <taxon>Micromonosporales</taxon>
        <taxon>Micromonosporaceae</taxon>
        <taxon>Micromonospora</taxon>
    </lineage>
</organism>
<dbReference type="EMBL" id="LT607411">
    <property type="protein sequence ID" value="SCE99834.1"/>
    <property type="molecule type" value="Genomic_DNA"/>
</dbReference>
<dbReference type="Proteomes" id="UP000198242">
    <property type="component" value="Chromosome I"/>
</dbReference>
<proteinExistence type="predicted"/>
<protein>
    <recommendedName>
        <fullName evidence="3">Ferritin-like domain-containing protein</fullName>
    </recommendedName>
</protein>
<sequence>MITATGRHIDPEDPVWILNQYRAAEVHGAGAIMRMARLADTAKLRSDLSRHLRDEAVHAWLWTRAIEDFGGEVVEVAQPYQARLSAHFGIPKTLTDMLALTLVSEKRGLSEYELHVGQEDLPHAVRRPLRAIIRDEAWHVSYIEEALRERAREDRRVYDIIERAEQADVQAVAELEAEAATADR</sequence>
<gene>
    <name evidence="1" type="ORF">GA0074695_2762</name>
</gene>
<keyword evidence="2" id="KW-1185">Reference proteome</keyword>
<name>A0A1C4WUK7_MICVI</name>